<dbReference type="KEGG" id="chu:CHU_3284"/>
<dbReference type="InterPro" id="IPR026444">
    <property type="entry name" value="Secre_tail"/>
</dbReference>
<dbReference type="AlphaFoldDB" id="A0A6N4SVE2"/>
<evidence type="ECO:0000313" key="4">
    <source>
        <dbReference type="Proteomes" id="UP000001822"/>
    </source>
</evidence>
<accession>A0A6N4SVE2</accession>
<feature type="chain" id="PRO_5026703709" description="Secretion system C-terminal sorting domain-containing protein" evidence="1">
    <location>
        <begin position="23"/>
        <end position="524"/>
    </location>
</feature>
<dbReference type="Proteomes" id="UP000001822">
    <property type="component" value="Chromosome"/>
</dbReference>
<gene>
    <name evidence="3" type="ordered locus">CHU_3284</name>
</gene>
<feature type="signal peptide" evidence="1">
    <location>
        <begin position="1"/>
        <end position="22"/>
    </location>
</feature>
<evidence type="ECO:0000259" key="2">
    <source>
        <dbReference type="Pfam" id="PF18962"/>
    </source>
</evidence>
<keyword evidence="4" id="KW-1185">Reference proteome</keyword>
<organism evidence="3 4">
    <name type="scientific">Cytophaga hutchinsonii (strain ATCC 33406 / DSM 1761 / CIP 103989 / NBRC 15051 / NCIMB 9469 / D465)</name>
    <dbReference type="NCBI Taxonomy" id="269798"/>
    <lineage>
        <taxon>Bacteria</taxon>
        <taxon>Pseudomonadati</taxon>
        <taxon>Bacteroidota</taxon>
        <taxon>Cytophagia</taxon>
        <taxon>Cytophagales</taxon>
        <taxon>Cytophagaceae</taxon>
        <taxon>Cytophaga</taxon>
    </lineage>
</organism>
<evidence type="ECO:0000313" key="3">
    <source>
        <dbReference type="EMBL" id="ABG60523.1"/>
    </source>
</evidence>
<keyword evidence="1" id="KW-0732">Signal</keyword>
<name>A0A6N4SVE2_CYTH3</name>
<reference evidence="3 4" key="1">
    <citation type="journal article" date="2007" name="Appl. Environ. Microbiol.">
        <title>Genome sequence of the cellulolytic gliding bacterium Cytophaga hutchinsonii.</title>
        <authorList>
            <person name="Xie G."/>
            <person name="Bruce D.C."/>
            <person name="Challacombe J.F."/>
            <person name="Chertkov O."/>
            <person name="Detter J.C."/>
            <person name="Gilna P."/>
            <person name="Han C.S."/>
            <person name="Lucas S."/>
            <person name="Misra M."/>
            <person name="Myers G.L."/>
            <person name="Richardson P."/>
            <person name="Tapia R."/>
            <person name="Thayer N."/>
            <person name="Thompson L.S."/>
            <person name="Brettin T.S."/>
            <person name="Henrissat B."/>
            <person name="Wilson D.B."/>
            <person name="McBride M.J."/>
        </authorList>
    </citation>
    <scope>NUCLEOTIDE SEQUENCE [LARGE SCALE GENOMIC DNA]</scope>
    <source>
        <strain evidence="4">ATCC 33406 / DSM 1761 / CIP 103989 / NBRC 15051 / NCIMB 9469 / D465</strain>
    </source>
</reference>
<dbReference type="EMBL" id="CP000383">
    <property type="protein sequence ID" value="ABG60523.1"/>
    <property type="molecule type" value="Genomic_DNA"/>
</dbReference>
<feature type="domain" description="Secretion system C-terminal sorting" evidence="2">
    <location>
        <begin position="457"/>
        <end position="518"/>
    </location>
</feature>
<protein>
    <recommendedName>
        <fullName evidence="2">Secretion system C-terminal sorting domain-containing protein</fullName>
    </recommendedName>
</protein>
<dbReference type="OrthoDB" id="1489153at2"/>
<sequence length="524" mass="57720">MKKLLWLLFCSFGVMISSTAQQQVWKHSGYNSNGYQIRNIASINNKIIYLASSIEMQNVYAVTGNENRALLLDEFSEVSNFTVFGDKVVFCGRKDYISTLWITDGTLQGTVSLTGIQNLYATNIAIFNNKIYFTNGNSIYYTDGTLNSVQLLLTVPADENETPSVRPIIFLKALQDKLIYYYYGQLGVTDGTSSTIKFLSDNATSTLIIGAYVTADVVNNKLIFINASADIGFELWSTDGTDANTALLKDINPGTLSSFEEENHNLRPWFTSSNGKLYFVANKGTGKSVWVTDGTLNGTSELNMGARYYNPENLKSIDGNVYFTGSGLCFSDGLNNTVQNIAGVQNPNYAYGFIKFDGSVYFVASDADHGYELWKTENTASSTTRVTDICAGTCGSFNSNTGLAVCWNILFFSASDIAPGYNEVDHSYGPEYQLWKLEGSSVAASTRDVTVPRVNAYPNPCKEYVSIEFQQPVSNVKIISAVGSEVDANWQQDSNTLRVQAHALNPGMYMLLINGKESVRIIKE</sequence>
<evidence type="ECO:0000256" key="1">
    <source>
        <dbReference type="SAM" id="SignalP"/>
    </source>
</evidence>
<dbReference type="RefSeq" id="WP_011586631.1">
    <property type="nucleotide sequence ID" value="NC_008255.1"/>
</dbReference>
<dbReference type="NCBIfam" id="TIGR04183">
    <property type="entry name" value="Por_Secre_tail"/>
    <property type="match status" value="1"/>
</dbReference>
<dbReference type="Pfam" id="PF18962">
    <property type="entry name" value="Por_Secre_tail"/>
    <property type="match status" value="1"/>
</dbReference>
<proteinExistence type="predicted"/>